<dbReference type="EMBL" id="KV454006">
    <property type="protein sequence ID" value="ODQ44772.1"/>
    <property type="molecule type" value="Genomic_DNA"/>
</dbReference>
<dbReference type="GeneID" id="30176747"/>
<dbReference type="RefSeq" id="XP_019015885.1">
    <property type="nucleotide sequence ID" value="XM_019160060.1"/>
</dbReference>
<dbReference type="Proteomes" id="UP000094455">
    <property type="component" value="Unassembled WGS sequence"/>
</dbReference>
<proteinExistence type="predicted"/>
<dbReference type="PROSITE" id="PS50053">
    <property type="entry name" value="UBIQUITIN_2"/>
    <property type="match status" value="1"/>
</dbReference>
<sequence>MATEVEFANKFVQLLEVTTPSADAQQAFADSFNLNSISRLPGNFTFPPLPRPFGATRQNALTDSNECKDAGETEEVIATVEFTFKSLKQPKFNLKLALDIKPSTNIYMVKSSLAQLLEGSPETAIAVQPADIKLMIRTKTLQDSENVSQVLESAGSTGSLSLNVLISQFKAKTQETKEKSPDVSIPGHAAITEASWSQISDILLKDLKDQAKVDQTIKGFKNSL</sequence>
<keyword evidence="3" id="KW-1185">Reference proteome</keyword>
<evidence type="ECO:0000313" key="3">
    <source>
        <dbReference type="Proteomes" id="UP000094455"/>
    </source>
</evidence>
<accession>A0A1E3NF69</accession>
<dbReference type="AlphaFoldDB" id="A0A1E3NF69"/>
<dbReference type="InterPro" id="IPR000626">
    <property type="entry name" value="Ubiquitin-like_dom"/>
</dbReference>
<name>A0A1E3NF69_9ASCO</name>
<organism evidence="2 3">
    <name type="scientific">Pichia membranifaciens NRRL Y-2026</name>
    <dbReference type="NCBI Taxonomy" id="763406"/>
    <lineage>
        <taxon>Eukaryota</taxon>
        <taxon>Fungi</taxon>
        <taxon>Dikarya</taxon>
        <taxon>Ascomycota</taxon>
        <taxon>Saccharomycotina</taxon>
        <taxon>Pichiomycetes</taxon>
        <taxon>Pichiales</taxon>
        <taxon>Pichiaceae</taxon>
        <taxon>Pichia</taxon>
    </lineage>
</organism>
<evidence type="ECO:0000313" key="2">
    <source>
        <dbReference type="EMBL" id="ODQ44772.1"/>
    </source>
</evidence>
<feature type="domain" description="Ubiquitin-like" evidence="1">
    <location>
        <begin position="80"/>
        <end position="149"/>
    </location>
</feature>
<dbReference type="Gene3D" id="3.10.20.90">
    <property type="entry name" value="Phosphatidylinositol 3-kinase Catalytic Subunit, Chain A, domain 1"/>
    <property type="match status" value="1"/>
</dbReference>
<gene>
    <name evidence="2" type="ORF">PICMEDRAFT_13434</name>
</gene>
<reference evidence="2 3" key="1">
    <citation type="journal article" date="2016" name="Proc. Natl. Acad. Sci. U.S.A.">
        <title>Comparative genomics of biotechnologically important yeasts.</title>
        <authorList>
            <person name="Riley R."/>
            <person name="Haridas S."/>
            <person name="Wolfe K.H."/>
            <person name="Lopes M.R."/>
            <person name="Hittinger C.T."/>
            <person name="Goeker M."/>
            <person name="Salamov A.A."/>
            <person name="Wisecaver J.H."/>
            <person name="Long T.M."/>
            <person name="Calvey C.H."/>
            <person name="Aerts A.L."/>
            <person name="Barry K.W."/>
            <person name="Choi C."/>
            <person name="Clum A."/>
            <person name="Coughlan A.Y."/>
            <person name="Deshpande S."/>
            <person name="Douglass A.P."/>
            <person name="Hanson S.J."/>
            <person name="Klenk H.-P."/>
            <person name="LaButti K.M."/>
            <person name="Lapidus A."/>
            <person name="Lindquist E.A."/>
            <person name="Lipzen A.M."/>
            <person name="Meier-Kolthoff J.P."/>
            <person name="Ohm R.A."/>
            <person name="Otillar R.P."/>
            <person name="Pangilinan J.L."/>
            <person name="Peng Y."/>
            <person name="Rokas A."/>
            <person name="Rosa C.A."/>
            <person name="Scheuner C."/>
            <person name="Sibirny A.A."/>
            <person name="Slot J.C."/>
            <person name="Stielow J.B."/>
            <person name="Sun H."/>
            <person name="Kurtzman C.P."/>
            <person name="Blackwell M."/>
            <person name="Grigoriev I.V."/>
            <person name="Jeffries T.W."/>
        </authorList>
    </citation>
    <scope>NUCLEOTIDE SEQUENCE [LARGE SCALE GENOMIC DNA]</scope>
    <source>
        <strain evidence="2 3">NRRL Y-2026</strain>
    </source>
</reference>
<dbReference type="OrthoDB" id="4067208at2759"/>
<evidence type="ECO:0000259" key="1">
    <source>
        <dbReference type="PROSITE" id="PS50053"/>
    </source>
</evidence>
<protein>
    <recommendedName>
        <fullName evidence="1">Ubiquitin-like domain-containing protein</fullName>
    </recommendedName>
</protein>